<reference evidence="11 12" key="1">
    <citation type="journal article" date="2015" name="Nature">
        <title>rRNA introns, odd ribosomes, and small enigmatic genomes across a large radiation of phyla.</title>
        <authorList>
            <person name="Brown C.T."/>
            <person name="Hug L.A."/>
            <person name="Thomas B.C."/>
            <person name="Sharon I."/>
            <person name="Castelle C.J."/>
            <person name="Singh A."/>
            <person name="Wilkins M.J."/>
            <person name="Williams K.H."/>
            <person name="Banfield J.F."/>
        </authorList>
    </citation>
    <scope>NUCLEOTIDE SEQUENCE [LARGE SCALE GENOMIC DNA]</scope>
</reference>
<evidence type="ECO:0000256" key="9">
    <source>
        <dbReference type="ARBA" id="ARBA00023317"/>
    </source>
</evidence>
<dbReference type="Pfam" id="PF01861">
    <property type="entry name" value="BpsA_C"/>
    <property type="match status" value="1"/>
</dbReference>
<dbReference type="Pfam" id="PF02675">
    <property type="entry name" value="AdoMet_dc"/>
    <property type="match status" value="1"/>
</dbReference>
<protein>
    <recommendedName>
        <fullName evidence="10">N(4)-bis(aminopropyl)spermidine synthase C-terminal domain-containing protein</fullName>
    </recommendedName>
</protein>
<evidence type="ECO:0000256" key="2">
    <source>
        <dbReference type="ARBA" id="ARBA00022793"/>
    </source>
</evidence>
<keyword evidence="3" id="KW-0068">Autocatalytic cleavage</keyword>
<dbReference type="SUPFAM" id="SSF53335">
    <property type="entry name" value="S-adenosyl-L-methionine-dependent methyltransferases"/>
    <property type="match status" value="1"/>
</dbReference>
<dbReference type="SUPFAM" id="SSF56276">
    <property type="entry name" value="S-adenosylmethionine decarboxylase"/>
    <property type="match status" value="1"/>
</dbReference>
<dbReference type="AlphaFoldDB" id="A0A0G1ELP4"/>
<evidence type="ECO:0000256" key="4">
    <source>
        <dbReference type="ARBA" id="ARBA00023066"/>
    </source>
</evidence>
<name>A0A0G1ELP4_UNCKA</name>
<keyword evidence="7" id="KW-0456">Lyase</keyword>
<evidence type="ECO:0000256" key="3">
    <source>
        <dbReference type="ARBA" id="ARBA00022813"/>
    </source>
</evidence>
<dbReference type="InterPro" id="IPR002052">
    <property type="entry name" value="DNA_methylase_N6_adenine_CS"/>
</dbReference>
<evidence type="ECO:0000313" key="12">
    <source>
        <dbReference type="Proteomes" id="UP000033910"/>
    </source>
</evidence>
<dbReference type="InterPro" id="IPR016067">
    <property type="entry name" value="S-AdoMet_deCO2ase_core"/>
</dbReference>
<dbReference type="Proteomes" id="UP000033910">
    <property type="component" value="Unassembled WGS sequence"/>
</dbReference>
<dbReference type="InterPro" id="IPR051720">
    <property type="entry name" value="rRNA_MeTrfase/Polyamine_Synth"/>
</dbReference>
<keyword evidence="6" id="KW-0865">Zymogen</keyword>
<sequence length="437" mass="49347">MDKKTFLEKLKRANLGLSDGELEGLLFILLSGGSLIKASGLPKETLRVFKKSMSMYLEETDGDDPVLNGEGKEELRRLMLRPYLWSFGDLMKCDKRIVEKFTVIREEYKKRASRELDQFYALPETSVKKAQVMLARGEVTGKNIALIGDDDLVSIALILLGGGFRSLTVFDLDSDLLSFIKAKTDEMGIDNVRTVRYDCREALKEDYSGRFDVALTDPPYTRYGAELFLERALEMVGGGTSPGRKIFFFYGNSSKTPEKFLKIQEILGSFDLMIDDKINNFAHYSGAESIGSASSLYILKSTPSTAIYKGIRKNRKIYTYEAGKEERFPFVDHVVVKVFGVSTLLLESKKKMLGLLNEFCRAHRLKVVDTKITEFKGKGFTFVYVLSNSNLTVHTWPEHNAFHVDLITCSPIFDKPSLPKTISDLFSTDSVEVNFIE</sequence>
<dbReference type="GO" id="GO:0003676">
    <property type="term" value="F:nucleic acid binding"/>
    <property type="evidence" value="ECO:0007669"/>
    <property type="project" value="InterPro"/>
</dbReference>
<evidence type="ECO:0000256" key="8">
    <source>
        <dbReference type="ARBA" id="ARBA00023270"/>
    </source>
</evidence>
<evidence type="ECO:0000256" key="1">
    <source>
        <dbReference type="ARBA" id="ARBA00001928"/>
    </source>
</evidence>
<keyword evidence="5" id="KW-0620">Polyamine biosynthesis</keyword>
<dbReference type="InterPro" id="IPR029063">
    <property type="entry name" value="SAM-dependent_MTases_sf"/>
</dbReference>
<keyword evidence="8" id="KW-0704">Schiff base</keyword>
<dbReference type="PANTHER" id="PTHR23290">
    <property type="entry name" value="RRNA N6-ADENOSINE-METHYLTRANSFERASE METTL5"/>
    <property type="match status" value="1"/>
</dbReference>
<gene>
    <name evidence="11" type="ORF">UV89_C0018G0008</name>
</gene>
<dbReference type="PANTHER" id="PTHR23290:SF0">
    <property type="entry name" value="RRNA N6-ADENOSINE-METHYLTRANSFERASE METTL5"/>
    <property type="match status" value="1"/>
</dbReference>
<dbReference type="InterPro" id="IPR003826">
    <property type="entry name" value="AdoMetDC_fam_prok"/>
</dbReference>
<evidence type="ECO:0000313" key="11">
    <source>
        <dbReference type="EMBL" id="KKT10981.1"/>
    </source>
</evidence>
<keyword evidence="4" id="KW-0745">Spermidine biosynthesis</keyword>
<keyword evidence="2" id="KW-0210">Decarboxylase</keyword>
<feature type="domain" description="N(4)-bis(aminopropyl)spermidine synthase C-terminal" evidence="10">
    <location>
        <begin position="97"/>
        <end position="308"/>
    </location>
</feature>
<accession>A0A0G1ELP4</accession>
<evidence type="ECO:0000256" key="7">
    <source>
        <dbReference type="ARBA" id="ARBA00023239"/>
    </source>
</evidence>
<dbReference type="GO" id="GO:0008295">
    <property type="term" value="P:spermidine biosynthetic process"/>
    <property type="evidence" value="ECO:0007669"/>
    <property type="project" value="UniProtKB-KW"/>
</dbReference>
<comment type="caution">
    <text evidence="11">The sequence shown here is derived from an EMBL/GenBank/DDBJ whole genome shotgun (WGS) entry which is preliminary data.</text>
</comment>
<organism evidence="11 12">
    <name type="scientific">candidate division WWE3 bacterium GW2011_GWB2_43_22</name>
    <dbReference type="NCBI Taxonomy" id="1619118"/>
    <lineage>
        <taxon>Bacteria</taxon>
        <taxon>Katanobacteria</taxon>
    </lineage>
</organism>
<dbReference type="Gene3D" id="3.40.50.150">
    <property type="entry name" value="Vaccinia Virus protein VP39"/>
    <property type="match status" value="1"/>
</dbReference>
<evidence type="ECO:0000259" key="10">
    <source>
        <dbReference type="Pfam" id="PF01861"/>
    </source>
</evidence>
<dbReference type="Gene3D" id="3.60.90.10">
    <property type="entry name" value="S-adenosylmethionine decarboxylase"/>
    <property type="match status" value="1"/>
</dbReference>
<dbReference type="GO" id="GO:0004014">
    <property type="term" value="F:adenosylmethionine decarboxylase activity"/>
    <property type="evidence" value="ECO:0007669"/>
    <property type="project" value="InterPro"/>
</dbReference>
<dbReference type="GO" id="GO:0008168">
    <property type="term" value="F:methyltransferase activity"/>
    <property type="evidence" value="ECO:0007669"/>
    <property type="project" value="InterPro"/>
</dbReference>
<dbReference type="EMBL" id="LCGF01000018">
    <property type="protein sequence ID" value="KKT10981.1"/>
    <property type="molecule type" value="Genomic_DNA"/>
</dbReference>
<comment type="cofactor">
    <cofactor evidence="1">
        <name>pyruvate</name>
        <dbReference type="ChEBI" id="CHEBI:15361"/>
    </cofactor>
</comment>
<dbReference type="CDD" id="cd02440">
    <property type="entry name" value="AdoMet_MTases"/>
    <property type="match status" value="1"/>
</dbReference>
<keyword evidence="9" id="KW-0670">Pyruvate</keyword>
<proteinExistence type="predicted"/>
<evidence type="ECO:0000256" key="5">
    <source>
        <dbReference type="ARBA" id="ARBA00023115"/>
    </source>
</evidence>
<evidence type="ECO:0000256" key="6">
    <source>
        <dbReference type="ARBA" id="ARBA00023145"/>
    </source>
</evidence>
<dbReference type="PROSITE" id="PS00092">
    <property type="entry name" value="N6_MTASE"/>
    <property type="match status" value="1"/>
</dbReference>
<dbReference type="InterPro" id="IPR002723">
    <property type="entry name" value="BpsA_C"/>
</dbReference>
<dbReference type="GO" id="GO:0032259">
    <property type="term" value="P:methylation"/>
    <property type="evidence" value="ECO:0007669"/>
    <property type="project" value="InterPro"/>
</dbReference>